<dbReference type="GO" id="GO:0048038">
    <property type="term" value="F:quinone binding"/>
    <property type="evidence" value="ECO:0007669"/>
    <property type="project" value="UniProtKB-KW"/>
</dbReference>
<evidence type="ECO:0000256" key="5">
    <source>
        <dbReference type="ARBA" id="ARBA00022519"/>
    </source>
</evidence>
<evidence type="ECO:0000256" key="1">
    <source>
        <dbReference type="ARBA" id="ARBA00002378"/>
    </source>
</evidence>
<evidence type="ECO:0000256" key="4">
    <source>
        <dbReference type="ARBA" id="ARBA00022448"/>
    </source>
</evidence>
<evidence type="ECO:0000256" key="8">
    <source>
        <dbReference type="ARBA" id="ARBA00022967"/>
    </source>
</evidence>
<dbReference type="AlphaFoldDB" id="A0A1M6FM73"/>
<dbReference type="Proteomes" id="UP000184171">
    <property type="component" value="Unassembled WGS sequence"/>
</dbReference>
<dbReference type="GO" id="GO:0030964">
    <property type="term" value="C:NADH dehydrogenase complex"/>
    <property type="evidence" value="ECO:0007669"/>
    <property type="project" value="TreeGrafter"/>
</dbReference>
<keyword evidence="10 11" id="KW-0472">Membrane</keyword>
<evidence type="ECO:0000256" key="9">
    <source>
        <dbReference type="ARBA" id="ARBA00022989"/>
    </source>
</evidence>
<dbReference type="FunFam" id="1.10.287.3510:FF:000001">
    <property type="entry name" value="NADH-quinone oxidoreductase subunit K"/>
    <property type="match status" value="1"/>
</dbReference>
<dbReference type="GO" id="GO:0050136">
    <property type="term" value="F:NADH dehydrogenase (quinone) (non-electrogenic) activity"/>
    <property type="evidence" value="ECO:0007669"/>
    <property type="project" value="UniProtKB-UniRule"/>
</dbReference>
<comment type="subunit">
    <text evidence="11">NDH-1 is composed of 14 different subunits. Subunits NuoA, H, J, K, L, M, N constitute the membrane sector of the complex.</text>
</comment>
<evidence type="ECO:0000256" key="7">
    <source>
        <dbReference type="ARBA" id="ARBA00022719"/>
    </source>
</evidence>
<sequence>MIVPMEHVLVLSIILFTLGLICVLARRNLIMILIGVEVMLNAVGLTFVGASALWQNLDGQMMVIFLMAMTSAEVSISLAMVVYLQRRKNSVDVRSFNEMRG</sequence>
<evidence type="ECO:0000256" key="6">
    <source>
        <dbReference type="ARBA" id="ARBA00022692"/>
    </source>
</evidence>
<dbReference type="OrthoDB" id="9810120at2"/>
<dbReference type="Gene3D" id="1.10.287.3510">
    <property type="match status" value="1"/>
</dbReference>
<evidence type="ECO:0000313" key="13">
    <source>
        <dbReference type="Proteomes" id="UP000184171"/>
    </source>
</evidence>
<dbReference type="InterPro" id="IPR001133">
    <property type="entry name" value="NADH_UbQ_OxRdtase_chain4L/K"/>
</dbReference>
<dbReference type="InterPro" id="IPR039428">
    <property type="entry name" value="NUOK/Mnh_C1-like"/>
</dbReference>
<evidence type="ECO:0000256" key="11">
    <source>
        <dbReference type="HAMAP-Rule" id="MF_01456"/>
    </source>
</evidence>
<keyword evidence="7 11" id="KW-0874">Quinone</keyword>
<dbReference type="EC" id="7.1.1.-" evidence="11"/>
<keyword evidence="5" id="KW-0997">Cell inner membrane</keyword>
<dbReference type="HAMAP" id="MF_01456">
    <property type="entry name" value="NDH1_NuoK"/>
    <property type="match status" value="1"/>
</dbReference>
<evidence type="ECO:0000256" key="10">
    <source>
        <dbReference type="ARBA" id="ARBA00023136"/>
    </source>
</evidence>
<dbReference type="PANTHER" id="PTHR11434">
    <property type="entry name" value="NADH-UBIQUINONE OXIDOREDUCTASE SUBUNIT ND4L"/>
    <property type="match status" value="1"/>
</dbReference>
<feature type="transmembrane region" description="Helical" evidence="11">
    <location>
        <begin position="6"/>
        <end position="25"/>
    </location>
</feature>
<evidence type="ECO:0000256" key="2">
    <source>
        <dbReference type="ARBA" id="ARBA00004141"/>
    </source>
</evidence>
<feature type="transmembrane region" description="Helical" evidence="11">
    <location>
        <begin position="60"/>
        <end position="84"/>
    </location>
</feature>
<dbReference type="RefSeq" id="WP_072907018.1">
    <property type="nucleotide sequence ID" value="NZ_FQZT01000003.1"/>
</dbReference>
<dbReference type="GO" id="GO:0005886">
    <property type="term" value="C:plasma membrane"/>
    <property type="evidence" value="ECO:0007669"/>
    <property type="project" value="UniProtKB-SubCell"/>
</dbReference>
<protein>
    <recommendedName>
        <fullName evidence="11">NADH-quinone oxidoreductase subunit K</fullName>
        <ecNumber evidence="11">7.1.1.-</ecNumber>
    </recommendedName>
    <alternativeName>
        <fullName evidence="11">NADH dehydrogenase I subunit K</fullName>
    </alternativeName>
    <alternativeName>
        <fullName evidence="11">NDH-1 subunit K</fullName>
    </alternativeName>
</protein>
<keyword evidence="11" id="KW-0830">Ubiquinone</keyword>
<keyword evidence="11" id="KW-0520">NAD</keyword>
<accession>A0A1M6FM73</accession>
<feature type="transmembrane region" description="Helical" evidence="11">
    <location>
        <begin position="32"/>
        <end position="54"/>
    </location>
</feature>
<comment type="function">
    <text evidence="1 11">NDH-1 shuttles electrons from NADH, via FMN and iron-sulfur (Fe-S) centers, to quinones in the respiratory chain. The immediate electron acceptor for the enzyme in this species is believed to be ubiquinone. Couples the redox reaction to proton translocation (for every two electrons transferred, four hydrogen ions are translocated across the cytoplasmic membrane), and thus conserves the redox energy in a proton gradient.</text>
</comment>
<keyword evidence="8 11" id="KW-1278">Translocase</keyword>
<proteinExistence type="inferred from homology"/>
<dbReference type="GO" id="GO:0042773">
    <property type="term" value="P:ATP synthesis coupled electron transport"/>
    <property type="evidence" value="ECO:0007669"/>
    <property type="project" value="InterPro"/>
</dbReference>
<organism evidence="12 13">
    <name type="scientific">Malonomonas rubra DSM 5091</name>
    <dbReference type="NCBI Taxonomy" id="1122189"/>
    <lineage>
        <taxon>Bacteria</taxon>
        <taxon>Pseudomonadati</taxon>
        <taxon>Thermodesulfobacteriota</taxon>
        <taxon>Desulfuromonadia</taxon>
        <taxon>Desulfuromonadales</taxon>
        <taxon>Geopsychrobacteraceae</taxon>
        <taxon>Malonomonas</taxon>
    </lineage>
</organism>
<evidence type="ECO:0000313" key="12">
    <source>
        <dbReference type="EMBL" id="SHI98775.1"/>
    </source>
</evidence>
<dbReference type="STRING" id="1122189.SAMN02745165_01340"/>
<dbReference type="EMBL" id="FQZT01000003">
    <property type="protein sequence ID" value="SHI98775.1"/>
    <property type="molecule type" value="Genomic_DNA"/>
</dbReference>
<comment type="similarity">
    <text evidence="3 11">Belongs to the complex I subunit 4L family.</text>
</comment>
<keyword evidence="4 11" id="KW-0813">Transport</keyword>
<keyword evidence="13" id="KW-1185">Reference proteome</keyword>
<keyword evidence="9 11" id="KW-1133">Transmembrane helix</keyword>
<dbReference type="PANTHER" id="PTHR11434:SF16">
    <property type="entry name" value="NADH-UBIQUINONE OXIDOREDUCTASE CHAIN 4L"/>
    <property type="match status" value="1"/>
</dbReference>
<reference evidence="12 13" key="1">
    <citation type="submission" date="2016-11" db="EMBL/GenBank/DDBJ databases">
        <authorList>
            <person name="Jaros S."/>
            <person name="Januszkiewicz K."/>
            <person name="Wedrychowicz H."/>
        </authorList>
    </citation>
    <scope>NUCLEOTIDE SEQUENCE [LARGE SCALE GENOMIC DNA]</scope>
    <source>
        <strain evidence="12 13">DSM 5091</strain>
    </source>
</reference>
<evidence type="ECO:0000256" key="3">
    <source>
        <dbReference type="ARBA" id="ARBA00010519"/>
    </source>
</evidence>
<comment type="catalytic activity">
    <reaction evidence="11">
        <text>a quinone + NADH + 5 H(+)(in) = a quinol + NAD(+) + 4 H(+)(out)</text>
        <dbReference type="Rhea" id="RHEA:57888"/>
        <dbReference type="ChEBI" id="CHEBI:15378"/>
        <dbReference type="ChEBI" id="CHEBI:24646"/>
        <dbReference type="ChEBI" id="CHEBI:57540"/>
        <dbReference type="ChEBI" id="CHEBI:57945"/>
        <dbReference type="ChEBI" id="CHEBI:132124"/>
    </reaction>
</comment>
<keyword evidence="6 11" id="KW-0812">Transmembrane</keyword>
<dbReference type="NCBIfam" id="NF004320">
    <property type="entry name" value="PRK05715.1-2"/>
    <property type="match status" value="1"/>
</dbReference>
<comment type="subcellular location">
    <subcellularLocation>
        <location evidence="11">Cell membrane</location>
        <topology evidence="11">Multi-pass membrane protein</topology>
    </subcellularLocation>
    <subcellularLocation>
        <location evidence="2">Membrane</location>
        <topology evidence="2">Multi-pass membrane protein</topology>
    </subcellularLocation>
</comment>
<keyword evidence="11" id="KW-1003">Cell membrane</keyword>
<gene>
    <name evidence="11" type="primary">nuoK</name>
    <name evidence="12" type="ORF">SAMN02745165_01340</name>
</gene>
<dbReference type="Pfam" id="PF00420">
    <property type="entry name" value="Oxidored_q2"/>
    <property type="match status" value="1"/>
</dbReference>
<name>A0A1M6FM73_MALRU</name>